<comment type="similarity">
    <text evidence="1">Belongs to the cycloisomerase 2 family.</text>
</comment>
<gene>
    <name evidence="3" type="ORF">FH972_023905</name>
</gene>
<evidence type="ECO:0000256" key="2">
    <source>
        <dbReference type="SAM" id="MobiDB-lite"/>
    </source>
</evidence>
<comment type="caution">
    <text evidence="3">The sequence shown here is derived from an EMBL/GenBank/DDBJ whole genome shotgun (WGS) entry which is preliminary data.</text>
</comment>
<proteinExistence type="inferred from homology"/>
<evidence type="ECO:0000313" key="4">
    <source>
        <dbReference type="Proteomes" id="UP000327013"/>
    </source>
</evidence>
<dbReference type="SUPFAM" id="SSF51004">
    <property type="entry name" value="C-terminal (heme d1) domain of cytochrome cd1-nitrite reductase"/>
    <property type="match status" value="1"/>
</dbReference>
<dbReference type="Proteomes" id="UP000327013">
    <property type="component" value="Unassembled WGS sequence"/>
</dbReference>
<dbReference type="Gene3D" id="2.130.10.10">
    <property type="entry name" value="YVTN repeat-like/Quinoprotein amine dehydrogenase"/>
    <property type="match status" value="1"/>
</dbReference>
<evidence type="ECO:0000313" key="3">
    <source>
        <dbReference type="EMBL" id="KAB8356321.1"/>
    </source>
</evidence>
<dbReference type="OrthoDB" id="525079at2759"/>
<feature type="region of interest" description="Disordered" evidence="2">
    <location>
        <begin position="90"/>
        <end position="117"/>
    </location>
</feature>
<feature type="region of interest" description="Disordered" evidence="2">
    <location>
        <begin position="1"/>
        <end position="31"/>
    </location>
</feature>
<keyword evidence="4" id="KW-1185">Reference proteome</keyword>
<protein>
    <recommendedName>
        <fullName evidence="5">6-phosphogluconolactonase</fullName>
    </recommendedName>
</protein>
<evidence type="ECO:0008006" key="5">
    <source>
        <dbReference type="Google" id="ProtNLM"/>
    </source>
</evidence>
<dbReference type="InterPro" id="IPR019405">
    <property type="entry name" value="Lactonase_7-beta_prop"/>
</dbReference>
<dbReference type="InterPro" id="IPR015943">
    <property type="entry name" value="WD40/YVTN_repeat-like_dom_sf"/>
</dbReference>
<dbReference type="PANTHER" id="PTHR30344">
    <property type="entry name" value="6-PHOSPHOGLUCONOLACTONASE-RELATED"/>
    <property type="match status" value="1"/>
</dbReference>
<reference evidence="3 4" key="1">
    <citation type="submission" date="2019-06" db="EMBL/GenBank/DDBJ databases">
        <title>A chromosomal-level reference genome of Carpinus fangiana (Coryloideae, Betulaceae).</title>
        <authorList>
            <person name="Yang X."/>
            <person name="Wang Z."/>
            <person name="Zhang L."/>
            <person name="Hao G."/>
            <person name="Liu J."/>
            <person name="Yang Y."/>
        </authorList>
    </citation>
    <scope>NUCLEOTIDE SEQUENCE [LARGE SCALE GENOMIC DNA]</scope>
    <source>
        <strain evidence="3">Cfa_2016G</strain>
        <tissue evidence="3">Leaf</tissue>
    </source>
</reference>
<sequence>MFARSKCSNRDPQDSSGYPVPSDDMICALKGRAGPARRQIGLSAKEAEGRGEELESKAADVTKAKVLPIAKHMHVDCATFDNIDIDAANTMSNQTRGPSETAKSRRGRRMKWRQKSPGGCGVPLWALVGTNPPLAPDRIRCDTWFVTAAADSNTRHALGRAVLSAVARRDTKHVAPSFPPSRSDVTSAGCHPFDRRDILPPNASLLASSCIRLATALVPAWSVWTCRNSAWSPALIMASTAAVAYASNLYVSSYSGDVSVLSLSGSQLDIISTQSGCAPSPSWLMLDKPNNLLYCVDENLSGDDGSINSFSIADDHSLSQTSRESTSPGPVSSVLYGNGNSALAVAHYGPGGAVSAFNADNTTGVGALINQIDFKLDQPGPNPNQDDSHAHEVILDPSGKYILTPDLGADLVRVFTFDDSNAITEVSSSEISLEPGTGPRHAAFLSSADDLYLYVACELSNKLLGYRVSYNDTGISFEQVEATNTFGGGDIPANAAAAEIAVTPDQKFLIVSNRMDASFDGSDSLATFKPAADGSLEFVELYPVGGLTPRQFSINGDGSLVAVGLQGSSKVNLLQRDLSTGKFTGTLASVDVAGEVTCVVWDE</sequence>
<evidence type="ECO:0000256" key="1">
    <source>
        <dbReference type="ARBA" id="ARBA00005564"/>
    </source>
</evidence>
<dbReference type="GO" id="GO:0017057">
    <property type="term" value="F:6-phosphogluconolactonase activity"/>
    <property type="evidence" value="ECO:0007669"/>
    <property type="project" value="TreeGrafter"/>
</dbReference>
<dbReference type="InterPro" id="IPR011048">
    <property type="entry name" value="Haem_d1_sf"/>
</dbReference>
<dbReference type="PANTHER" id="PTHR30344:SF1">
    <property type="entry name" value="6-PHOSPHOGLUCONOLACTONASE"/>
    <property type="match status" value="1"/>
</dbReference>
<dbReference type="AlphaFoldDB" id="A0A5N6KWW3"/>
<name>A0A5N6KWW3_9ROSI</name>
<accession>A0A5N6KWW3</accession>
<dbReference type="EMBL" id="VIBQ01000016">
    <property type="protein sequence ID" value="KAB8356321.1"/>
    <property type="molecule type" value="Genomic_DNA"/>
</dbReference>
<organism evidence="3 4">
    <name type="scientific">Carpinus fangiana</name>
    <dbReference type="NCBI Taxonomy" id="176857"/>
    <lineage>
        <taxon>Eukaryota</taxon>
        <taxon>Viridiplantae</taxon>
        <taxon>Streptophyta</taxon>
        <taxon>Embryophyta</taxon>
        <taxon>Tracheophyta</taxon>
        <taxon>Spermatophyta</taxon>
        <taxon>Magnoliopsida</taxon>
        <taxon>eudicotyledons</taxon>
        <taxon>Gunneridae</taxon>
        <taxon>Pentapetalae</taxon>
        <taxon>rosids</taxon>
        <taxon>fabids</taxon>
        <taxon>Fagales</taxon>
        <taxon>Betulaceae</taxon>
        <taxon>Carpinus</taxon>
    </lineage>
</organism>
<dbReference type="InterPro" id="IPR050282">
    <property type="entry name" value="Cycloisomerase_2"/>
</dbReference>
<dbReference type="Pfam" id="PF10282">
    <property type="entry name" value="Lactonase"/>
    <property type="match status" value="1"/>
</dbReference>
<feature type="compositionally biased region" description="Basic residues" evidence="2">
    <location>
        <begin position="104"/>
        <end position="114"/>
    </location>
</feature>